<feature type="region of interest" description="Disordered" evidence="1">
    <location>
        <begin position="253"/>
        <end position="309"/>
    </location>
</feature>
<dbReference type="Pfam" id="PF13298">
    <property type="entry name" value="LigD_N"/>
    <property type="match status" value="1"/>
</dbReference>
<dbReference type="OrthoDB" id="2588098at2759"/>
<dbReference type="GO" id="GO:0016874">
    <property type="term" value="F:ligase activity"/>
    <property type="evidence" value="ECO:0007669"/>
    <property type="project" value="UniProtKB-KW"/>
</dbReference>
<feature type="domain" description="DNA ligase D 3'-phosphoesterase" evidence="2">
    <location>
        <begin position="103"/>
        <end position="246"/>
    </location>
</feature>
<proteinExistence type="predicted"/>
<name>A0A6A5YQG8_9PLEO</name>
<organism evidence="3 4">
    <name type="scientific">Lophiotrema nucula</name>
    <dbReference type="NCBI Taxonomy" id="690887"/>
    <lineage>
        <taxon>Eukaryota</taxon>
        <taxon>Fungi</taxon>
        <taxon>Dikarya</taxon>
        <taxon>Ascomycota</taxon>
        <taxon>Pezizomycotina</taxon>
        <taxon>Dothideomycetes</taxon>
        <taxon>Pleosporomycetidae</taxon>
        <taxon>Pleosporales</taxon>
        <taxon>Lophiotremataceae</taxon>
        <taxon>Lophiotrema</taxon>
    </lineage>
</organism>
<feature type="compositionally biased region" description="Polar residues" evidence="1">
    <location>
        <begin position="299"/>
        <end position="309"/>
    </location>
</feature>
<keyword evidence="3" id="KW-0436">Ligase</keyword>
<evidence type="ECO:0000313" key="4">
    <source>
        <dbReference type="Proteomes" id="UP000799770"/>
    </source>
</evidence>
<feature type="region of interest" description="Disordered" evidence="1">
    <location>
        <begin position="1"/>
        <end position="42"/>
    </location>
</feature>
<protein>
    <submittedName>
        <fullName evidence="3">DNA polymerase ligase-domain-containing protein</fullName>
    </submittedName>
</protein>
<evidence type="ECO:0000256" key="1">
    <source>
        <dbReference type="SAM" id="MobiDB-lite"/>
    </source>
</evidence>
<feature type="region of interest" description="Disordered" evidence="1">
    <location>
        <begin position="182"/>
        <end position="219"/>
    </location>
</feature>
<keyword evidence="4" id="KW-1185">Reference proteome</keyword>
<dbReference type="PANTHER" id="PTHR39465:SF1">
    <property type="entry name" value="DNA LIGASE D 3'-PHOSPHOESTERASE DOMAIN-CONTAINING PROTEIN"/>
    <property type="match status" value="1"/>
</dbReference>
<feature type="compositionally biased region" description="Basic and acidic residues" evidence="1">
    <location>
        <begin position="280"/>
        <end position="289"/>
    </location>
</feature>
<dbReference type="PANTHER" id="PTHR39465">
    <property type="entry name" value="DNA LIGASE D, 3'-PHOSPHOESTERASE DOMAIN"/>
    <property type="match status" value="1"/>
</dbReference>
<gene>
    <name evidence="3" type="ORF">BDV96DRAFT_585907</name>
</gene>
<evidence type="ECO:0000313" key="3">
    <source>
        <dbReference type="EMBL" id="KAF2109193.1"/>
    </source>
</evidence>
<sequence length="390" mass="43796">MDTPNSLVRDISPPAKRRRASKDTVSSRPEDDSKTSQASRIEPTLAAIEAGRAKIENHLAYFSEYLSKASRKTEEGFTRLPIKKFRKLYKTNSHEQGSHFVIHQHNHPIAGVHYDLRLQFSNSSSVSWSVPKGLPGNPNSKTLGRMAVETRVHNFWNHLIESASPNSGSLLIWDTGTYSVLPRKVAKDGPPSPQTTDDDDTDGEDMRAPAYNTDKRPENEKLIQAFQTRYIRLCLHGTRLPPNYTVTLRLPSANDVSKYNPDDPRPTSRRKRSATKGGPKAKEDFVDTHSDDDEDLQTRRNNAYPGSTNSIGSIHQRQWFMSLDMRSCGFVQGSTGKWGHDGKGGGFETFFVRGRDVERSVVTGRLAREVEEDEGVEDFVGRQGWVAIEL</sequence>
<reference evidence="3" key="1">
    <citation type="journal article" date="2020" name="Stud. Mycol.">
        <title>101 Dothideomycetes genomes: a test case for predicting lifestyles and emergence of pathogens.</title>
        <authorList>
            <person name="Haridas S."/>
            <person name="Albert R."/>
            <person name="Binder M."/>
            <person name="Bloem J."/>
            <person name="Labutti K."/>
            <person name="Salamov A."/>
            <person name="Andreopoulos B."/>
            <person name="Baker S."/>
            <person name="Barry K."/>
            <person name="Bills G."/>
            <person name="Bluhm B."/>
            <person name="Cannon C."/>
            <person name="Castanera R."/>
            <person name="Culley D."/>
            <person name="Daum C."/>
            <person name="Ezra D."/>
            <person name="Gonzalez J."/>
            <person name="Henrissat B."/>
            <person name="Kuo A."/>
            <person name="Liang C."/>
            <person name="Lipzen A."/>
            <person name="Lutzoni F."/>
            <person name="Magnuson J."/>
            <person name="Mondo S."/>
            <person name="Nolan M."/>
            <person name="Ohm R."/>
            <person name="Pangilinan J."/>
            <person name="Park H.-J."/>
            <person name="Ramirez L."/>
            <person name="Alfaro M."/>
            <person name="Sun H."/>
            <person name="Tritt A."/>
            <person name="Yoshinaga Y."/>
            <person name="Zwiers L.-H."/>
            <person name="Turgeon B."/>
            <person name="Goodwin S."/>
            <person name="Spatafora J."/>
            <person name="Crous P."/>
            <person name="Grigoriev I."/>
        </authorList>
    </citation>
    <scope>NUCLEOTIDE SEQUENCE</scope>
    <source>
        <strain evidence="3">CBS 627.86</strain>
    </source>
</reference>
<dbReference type="Proteomes" id="UP000799770">
    <property type="component" value="Unassembled WGS sequence"/>
</dbReference>
<accession>A0A6A5YQG8</accession>
<dbReference type="EMBL" id="ML977343">
    <property type="protein sequence ID" value="KAF2109193.1"/>
    <property type="molecule type" value="Genomic_DNA"/>
</dbReference>
<dbReference type="AlphaFoldDB" id="A0A6A5YQG8"/>
<evidence type="ECO:0000259" key="2">
    <source>
        <dbReference type="Pfam" id="PF13298"/>
    </source>
</evidence>
<dbReference type="InterPro" id="IPR014144">
    <property type="entry name" value="LigD_PE_domain"/>
</dbReference>